<dbReference type="SUPFAM" id="SSF64182">
    <property type="entry name" value="DHH phosphoesterases"/>
    <property type="match status" value="1"/>
</dbReference>
<organism evidence="1 2">
    <name type="scientific">Vibrio tritonius</name>
    <dbReference type="NCBI Taxonomy" id="1435069"/>
    <lineage>
        <taxon>Bacteria</taxon>
        <taxon>Pseudomonadati</taxon>
        <taxon>Pseudomonadota</taxon>
        <taxon>Gammaproteobacteria</taxon>
        <taxon>Vibrionales</taxon>
        <taxon>Vibrionaceae</taxon>
        <taxon>Vibrio</taxon>
    </lineage>
</organism>
<accession>A0ABS7YQ51</accession>
<name>A0ABS7YQ51_9VIBR</name>
<evidence type="ECO:0000313" key="1">
    <source>
        <dbReference type="EMBL" id="MCA2017107.1"/>
    </source>
</evidence>
<dbReference type="InterPro" id="IPR038763">
    <property type="entry name" value="DHH_sf"/>
</dbReference>
<gene>
    <name evidence="1" type="ORF">LDJ79_13355</name>
</gene>
<keyword evidence="2" id="KW-1185">Reference proteome</keyword>
<dbReference type="RefSeq" id="WP_225250916.1">
    <property type="nucleotide sequence ID" value="NZ_JAIWIU010000090.1"/>
</dbReference>
<evidence type="ECO:0000313" key="2">
    <source>
        <dbReference type="Proteomes" id="UP001199044"/>
    </source>
</evidence>
<protein>
    <submittedName>
        <fullName evidence="1">DHH family phosphoesterase</fullName>
    </submittedName>
</protein>
<dbReference type="Proteomes" id="UP001199044">
    <property type="component" value="Unassembled WGS sequence"/>
</dbReference>
<comment type="caution">
    <text evidence="1">The sequence shown here is derived from an EMBL/GenBank/DDBJ whole genome shotgun (WGS) entry which is preliminary data.</text>
</comment>
<reference evidence="2" key="1">
    <citation type="submission" date="2023-07" db="EMBL/GenBank/DDBJ databases">
        <title>Molecular identification of indigenous halophilic bacteria isolated from red sea cost, biodegradation of synthetic dyes and assessment of degraded metabolite toxicity.</title>
        <authorList>
            <person name="Chaieb K."/>
            <person name="Altayb H.N."/>
        </authorList>
    </citation>
    <scope>NUCLEOTIDE SEQUENCE [LARGE SCALE GENOMIC DNA]</scope>
    <source>
        <strain evidence="2">K20</strain>
    </source>
</reference>
<sequence length="320" mass="35030">MHYDIFNGDADGIIALLQLRLANPISSTLITGIKRDIELVERINCQAGDSVTVLDVSMAKNNAALAKVLEHDVPVFYADHHLPGEIPQHPLLDAHIDTDPNMCTGLIVDRLLEGQFHAWAITAAFGDNLIAKATELAEKAGYSQREQSQLCELGTLINYNGYGRAVDELHYHPAELFRTLCQYDSPFAAINDTGSPYYQLKKGYEQDMALAQSITPYWESECLRVFLLPPTSASYRISGVFGNQLANESPQQAHLVLTEMNSGHAYTVSLRAPLSNKQGAGKLCSEFATGGGREGAGGINNLPAEQLDELIGKVANFYQY</sequence>
<proteinExistence type="predicted"/>
<dbReference type="EMBL" id="JAIWIU010000090">
    <property type="protein sequence ID" value="MCA2017107.1"/>
    <property type="molecule type" value="Genomic_DNA"/>
</dbReference>